<evidence type="ECO:0000313" key="2">
    <source>
        <dbReference type="EMBL" id="ERI80602.1"/>
    </source>
</evidence>
<sequence length="163" mass="18383">MHAVYDFKNILDIPVDMGMAVSVVMIVIVVVFVVVIMAVAVFVIVVMAVAVFVIMIMVMAVPMLFLLQMYIKIVGINTAFQFSPKMEMVPSHAKTLKRFFQNISAGPQIEKRAHRHITADTGIAFQIQQFFFFFLICKLAHLNILSPKFRLCNSCSRVTVHSV</sequence>
<keyword evidence="1" id="KW-0472">Membrane</keyword>
<gene>
    <name evidence="2" type="ORF">CLOSYM_00180</name>
</gene>
<dbReference type="AlphaFoldDB" id="A0ABC9U3Z3"/>
<proteinExistence type="predicted"/>
<evidence type="ECO:0000313" key="3">
    <source>
        <dbReference type="Proteomes" id="UP000016491"/>
    </source>
</evidence>
<keyword evidence="1" id="KW-0812">Transmembrane</keyword>
<organism evidence="2 3">
    <name type="scientific">[Clostridium] symbiosum ATCC 14940</name>
    <dbReference type="NCBI Taxonomy" id="411472"/>
    <lineage>
        <taxon>Bacteria</taxon>
        <taxon>Bacillati</taxon>
        <taxon>Bacillota</taxon>
        <taxon>Clostridia</taxon>
        <taxon>Lachnospirales</taxon>
        <taxon>Lachnospiraceae</taxon>
        <taxon>Otoolea</taxon>
    </lineage>
</organism>
<keyword evidence="1" id="KW-1133">Transmembrane helix</keyword>
<reference evidence="2 3" key="1">
    <citation type="submission" date="2013-07" db="EMBL/GenBank/DDBJ databases">
        <authorList>
            <person name="Weinstock G."/>
            <person name="Sodergren E."/>
            <person name="Wylie T."/>
            <person name="Fulton L."/>
            <person name="Fulton R."/>
            <person name="Fronick C."/>
            <person name="O'Laughlin M."/>
            <person name="Godfrey J."/>
            <person name="Miner T."/>
            <person name="Herter B."/>
            <person name="Appelbaum E."/>
            <person name="Cordes M."/>
            <person name="Lek S."/>
            <person name="Wollam A."/>
            <person name="Pepin K.H."/>
            <person name="Palsikar V.B."/>
            <person name="Mitreva M."/>
            <person name="Wilson R.K."/>
        </authorList>
    </citation>
    <scope>NUCLEOTIDE SEQUENCE [LARGE SCALE GENOMIC DNA]</scope>
    <source>
        <strain evidence="2 3">ATCC 14940</strain>
    </source>
</reference>
<feature type="transmembrane region" description="Helical" evidence="1">
    <location>
        <begin position="50"/>
        <end position="71"/>
    </location>
</feature>
<evidence type="ECO:0008006" key="4">
    <source>
        <dbReference type="Google" id="ProtNLM"/>
    </source>
</evidence>
<evidence type="ECO:0000256" key="1">
    <source>
        <dbReference type="SAM" id="Phobius"/>
    </source>
</evidence>
<dbReference type="EMBL" id="AWSU01000016">
    <property type="protein sequence ID" value="ERI80602.1"/>
    <property type="molecule type" value="Genomic_DNA"/>
</dbReference>
<name>A0ABC9U3Z3_CLOSY</name>
<accession>A0ABC9U3Z3</accession>
<comment type="caution">
    <text evidence="2">The sequence shown here is derived from an EMBL/GenBank/DDBJ whole genome shotgun (WGS) entry which is preliminary data.</text>
</comment>
<protein>
    <recommendedName>
        <fullName evidence="4">ABC transmembrane type-1 domain-containing protein</fullName>
    </recommendedName>
</protein>
<dbReference type="Proteomes" id="UP000016491">
    <property type="component" value="Unassembled WGS sequence"/>
</dbReference>
<feature type="transmembrane region" description="Helical" evidence="1">
    <location>
        <begin position="20"/>
        <end position="44"/>
    </location>
</feature>